<feature type="transmembrane region" description="Helical" evidence="1">
    <location>
        <begin position="20"/>
        <end position="38"/>
    </location>
</feature>
<proteinExistence type="predicted"/>
<feature type="transmembrane region" description="Helical" evidence="1">
    <location>
        <begin position="196"/>
        <end position="215"/>
    </location>
</feature>
<sequence length="298" mass="35072">MMWECTMHTYGLKLTTRIGLFLMAYTPLFLFLSFWQFYEYRKYLIWSGWSANYINYTFIHYFGLASVLLLLVVIGYINFGICMLKLNNKKNYSPTKIKTLYTKKIITPNVSSLLCTLAAFMSMFDISTSKIMNKIVLVILLVLMFVEWLMKNQKENLYKTNLEENYEIKNLGWIDQIRKKFEKKTKVNRESCSEDYIGFLLFNFSYLIFFILFVYSVNTKYIILYVMTILIYMIIYCHSKMLLINPLFAIKYNLFQVKYIDCTTGNKHIRVIITTKSSLNANQAVSIDSVTSKIAASS</sequence>
<dbReference type="AlphaFoldDB" id="A0A2N9WRM4"/>
<keyword evidence="1" id="KW-0812">Transmembrane</keyword>
<dbReference type="Proteomes" id="UP000231293">
    <property type="component" value="Unassembled WGS sequence"/>
</dbReference>
<evidence type="ECO:0000313" key="2">
    <source>
        <dbReference type="EMBL" id="PIT12803.1"/>
    </source>
</evidence>
<gene>
    <name evidence="2" type="ORF">BGI32_10750</name>
</gene>
<reference evidence="2 3" key="1">
    <citation type="journal article" date="2017" name="MBio">
        <title>Type VI secretion-mediated competition in the bee gut microbiome.</title>
        <authorList>
            <person name="Steele M.I."/>
            <person name="Kwong W.K."/>
            <person name="Powell J.E."/>
            <person name="Whiteley M."/>
            <person name="Moran N.A."/>
        </authorList>
    </citation>
    <scope>NUCLEOTIDE SEQUENCE [LARGE SCALE GENOMIC DNA]</scope>
    <source>
        <strain evidence="2 3">App2-2</strain>
    </source>
</reference>
<comment type="caution">
    <text evidence="2">The sequence shown here is derived from an EMBL/GenBank/DDBJ whole genome shotgun (WGS) entry which is preliminary data.</text>
</comment>
<protein>
    <submittedName>
        <fullName evidence="2">Uncharacterized protein</fullName>
    </submittedName>
</protein>
<feature type="transmembrane region" description="Helical" evidence="1">
    <location>
        <begin position="58"/>
        <end position="84"/>
    </location>
</feature>
<evidence type="ECO:0000313" key="3">
    <source>
        <dbReference type="Proteomes" id="UP000231293"/>
    </source>
</evidence>
<keyword evidence="1" id="KW-0472">Membrane</keyword>
<feature type="transmembrane region" description="Helical" evidence="1">
    <location>
        <begin position="105"/>
        <end position="125"/>
    </location>
</feature>
<feature type="transmembrane region" description="Helical" evidence="1">
    <location>
        <begin position="131"/>
        <end position="150"/>
    </location>
</feature>
<accession>A0A2N9WRM4</accession>
<feature type="transmembrane region" description="Helical" evidence="1">
    <location>
        <begin position="221"/>
        <end position="238"/>
    </location>
</feature>
<name>A0A2N9WRM4_9NEIS</name>
<evidence type="ECO:0000256" key="1">
    <source>
        <dbReference type="SAM" id="Phobius"/>
    </source>
</evidence>
<keyword evidence="1" id="KW-1133">Transmembrane helix</keyword>
<organism evidence="2 3">
    <name type="scientific">Snodgrassella alvi</name>
    <dbReference type="NCBI Taxonomy" id="1196083"/>
    <lineage>
        <taxon>Bacteria</taxon>
        <taxon>Pseudomonadati</taxon>
        <taxon>Pseudomonadota</taxon>
        <taxon>Betaproteobacteria</taxon>
        <taxon>Neisseriales</taxon>
        <taxon>Neisseriaceae</taxon>
        <taxon>Snodgrassella</taxon>
    </lineage>
</organism>
<dbReference type="EMBL" id="MDVB01000112">
    <property type="protein sequence ID" value="PIT12803.1"/>
    <property type="molecule type" value="Genomic_DNA"/>
</dbReference>